<gene>
    <name evidence="3" type="ORF">AArcSt2_13245</name>
</gene>
<reference evidence="3" key="1">
    <citation type="journal article" date="2022" name="Syst. Appl. Microbiol.">
        <title>Natronocalculus amylovorans gen. nov., sp. nov., and Natranaeroarchaeum aerophilus sp. nov., dominant culturable amylolytic natronoarchaea from hypersaline soda lakes in southwestern Siberia.</title>
        <authorList>
            <person name="Sorokin D.Y."/>
            <person name="Elcheninov A.G."/>
            <person name="Khizhniak T.V."/>
            <person name="Koenen M."/>
            <person name="Bale N.J."/>
            <person name="Damste J.S.S."/>
            <person name="Kublanov I.V."/>
        </authorList>
    </citation>
    <scope>NUCLEOTIDE SEQUENCE</scope>
    <source>
        <strain evidence="3">AArc-St2</strain>
    </source>
</reference>
<keyword evidence="1" id="KW-1133">Transmembrane helix</keyword>
<feature type="transmembrane region" description="Helical" evidence="1">
    <location>
        <begin position="102"/>
        <end position="129"/>
    </location>
</feature>
<sequence>MISHLEFVVLFVFCAGCGGLLGVLSGLVPGLHANNFALLLAAIAPTIPIDPIFLGAAMVTAGVVHSFVDIVPALTVGVPDAAMAIAALPGHRLVLAGRGREALRISAAGSLCAVIFALVLAIPITWLMIRSYPMIRAHLWIVLASIVCILLLTERSVQAAVVALFSFGLSAALGLTTLDVDPSAPLGAGSMLMPLLTGLFGAPVLIDAVNGEGVPPQHGSQILMDRAGFIQTATAGSIAGAIVGYLPGVSAAIASVLALPAVSTDDIDRGFIVVTSGASTANTVFALFALYALGTPRTGVMVAVDHTDVPLNLFLLLPAAVFGACIGFLTVIIVGDRFLEAVGSIDPWLVSVGILGLLVLLSGGFAGIFGVGVFVVSTLVGLIPPRFNVKRVHLMGVLIGPLLFG</sequence>
<feature type="transmembrane region" description="Helical" evidence="1">
    <location>
        <begin position="159"/>
        <end position="178"/>
    </location>
</feature>
<feature type="transmembrane region" description="Helical" evidence="1">
    <location>
        <begin position="184"/>
        <end position="206"/>
    </location>
</feature>
<reference evidence="3" key="2">
    <citation type="submission" date="2022-02" db="EMBL/GenBank/DDBJ databases">
        <authorList>
            <person name="Elcheninov A.G."/>
            <person name="Sorokin D.Y."/>
            <person name="Kublanov I.V."/>
        </authorList>
    </citation>
    <scope>NUCLEOTIDE SEQUENCE</scope>
    <source>
        <strain evidence="3">AArc-St2</strain>
    </source>
</reference>
<dbReference type="AlphaFoldDB" id="A0AAE3KCN7"/>
<dbReference type="EMBL" id="JAKRVX010000006">
    <property type="protein sequence ID" value="MCL9817904.1"/>
    <property type="molecule type" value="Genomic_DNA"/>
</dbReference>
<feature type="transmembrane region" description="Helical" evidence="1">
    <location>
        <begin position="36"/>
        <end position="64"/>
    </location>
</feature>
<dbReference type="RefSeq" id="WP_250585285.1">
    <property type="nucleotide sequence ID" value="NZ_JAKRVX010000006.1"/>
</dbReference>
<dbReference type="PANTHER" id="PTHR42204:SF1">
    <property type="entry name" value="INTEGRAL MEMBRANE PROTEIN"/>
    <property type="match status" value="1"/>
</dbReference>
<comment type="caution">
    <text evidence="3">The sequence shown here is derived from an EMBL/GenBank/DDBJ whole genome shotgun (WGS) entry which is preliminary data.</text>
</comment>
<protein>
    <submittedName>
        <fullName evidence="3">Tripartite tricarboxylate transporter permease</fullName>
    </submittedName>
</protein>
<keyword evidence="1" id="KW-0472">Membrane</keyword>
<feature type="transmembrane region" description="Helical" evidence="1">
    <location>
        <begin position="70"/>
        <end position="90"/>
    </location>
</feature>
<feature type="transmembrane region" description="Helical" evidence="1">
    <location>
        <begin position="6"/>
        <end position="24"/>
    </location>
</feature>
<accession>A0AAE3KCN7</accession>
<name>A0AAE3KCN7_9EURY</name>
<evidence type="ECO:0000256" key="1">
    <source>
        <dbReference type="SAM" id="Phobius"/>
    </source>
</evidence>
<keyword evidence="4" id="KW-1185">Reference proteome</keyword>
<evidence type="ECO:0000259" key="2">
    <source>
        <dbReference type="Pfam" id="PF01970"/>
    </source>
</evidence>
<feature type="transmembrane region" description="Helical" evidence="1">
    <location>
        <begin position="313"/>
        <end position="334"/>
    </location>
</feature>
<proteinExistence type="predicted"/>
<feature type="domain" description="DUF112" evidence="2">
    <location>
        <begin position="14"/>
        <end position="395"/>
    </location>
</feature>
<keyword evidence="1" id="KW-0812">Transmembrane</keyword>
<evidence type="ECO:0000313" key="3">
    <source>
        <dbReference type="EMBL" id="MCL9817904.1"/>
    </source>
</evidence>
<dbReference type="InterPro" id="IPR002823">
    <property type="entry name" value="DUF112_TM"/>
</dbReference>
<feature type="transmembrane region" description="Helical" evidence="1">
    <location>
        <begin position="227"/>
        <end position="259"/>
    </location>
</feature>
<organism evidence="3 4">
    <name type="scientific">Natronocalculus amylovorans</name>
    <dbReference type="NCBI Taxonomy" id="2917812"/>
    <lineage>
        <taxon>Archaea</taxon>
        <taxon>Methanobacteriati</taxon>
        <taxon>Methanobacteriota</taxon>
        <taxon>Stenosarchaea group</taxon>
        <taxon>Halobacteria</taxon>
        <taxon>Halobacteriales</taxon>
        <taxon>Haloferacaceae</taxon>
        <taxon>Natronocalculus</taxon>
    </lineage>
</organism>
<dbReference type="Pfam" id="PF01970">
    <property type="entry name" value="TctA"/>
    <property type="match status" value="1"/>
</dbReference>
<feature type="transmembrane region" description="Helical" evidence="1">
    <location>
        <begin position="135"/>
        <end position="152"/>
    </location>
</feature>
<feature type="transmembrane region" description="Helical" evidence="1">
    <location>
        <begin position="354"/>
        <end position="383"/>
    </location>
</feature>
<evidence type="ECO:0000313" key="4">
    <source>
        <dbReference type="Proteomes" id="UP001203207"/>
    </source>
</evidence>
<dbReference type="PANTHER" id="PTHR42204">
    <property type="entry name" value="INTEGRAL MEMBRANE PROTEIN"/>
    <property type="match status" value="1"/>
</dbReference>
<dbReference type="Proteomes" id="UP001203207">
    <property type="component" value="Unassembled WGS sequence"/>
</dbReference>
<feature type="transmembrane region" description="Helical" evidence="1">
    <location>
        <begin position="271"/>
        <end position="293"/>
    </location>
</feature>